<keyword evidence="3" id="KW-1003">Cell membrane</keyword>
<organism evidence="9 10">
    <name type="scientific">Danxiaibacter flavus</name>
    <dbReference type="NCBI Taxonomy" id="3049108"/>
    <lineage>
        <taxon>Bacteria</taxon>
        <taxon>Pseudomonadati</taxon>
        <taxon>Bacteroidota</taxon>
        <taxon>Chitinophagia</taxon>
        <taxon>Chitinophagales</taxon>
        <taxon>Chitinophagaceae</taxon>
        <taxon>Danxiaibacter</taxon>
    </lineage>
</organism>
<accession>A0ABV3ZNM7</accession>
<dbReference type="PANTHER" id="PTHR30558:SF3">
    <property type="entry name" value="BIOPOLYMER TRANSPORT PROTEIN EXBD-RELATED"/>
    <property type="match status" value="1"/>
</dbReference>
<feature type="transmembrane region" description="Helical" evidence="8">
    <location>
        <begin position="26"/>
        <end position="46"/>
    </location>
</feature>
<dbReference type="EMBL" id="JAULBC010000010">
    <property type="protein sequence ID" value="MEX6690734.1"/>
    <property type="molecule type" value="Genomic_DNA"/>
</dbReference>
<name>A0ABV3ZNM7_9BACT</name>
<evidence type="ECO:0000256" key="6">
    <source>
        <dbReference type="ARBA" id="ARBA00023136"/>
    </source>
</evidence>
<evidence type="ECO:0000256" key="5">
    <source>
        <dbReference type="ARBA" id="ARBA00022989"/>
    </source>
</evidence>
<proteinExistence type="inferred from homology"/>
<evidence type="ECO:0000256" key="3">
    <source>
        <dbReference type="ARBA" id="ARBA00022475"/>
    </source>
</evidence>
<evidence type="ECO:0000256" key="1">
    <source>
        <dbReference type="ARBA" id="ARBA00004162"/>
    </source>
</evidence>
<evidence type="ECO:0000256" key="8">
    <source>
        <dbReference type="SAM" id="Phobius"/>
    </source>
</evidence>
<sequence>MAEIQPNNGQKKKGTKGKKLSTRVDLTPMVDLGFLLITFFIFTTTLSSQTAMKLVIPDDRGIVDRTPVPEGKTLNLLLSAKDRIYYYEGENVSQMQDADYSRDGLRQIILAKKKTVAAHYGNDAETIVLIKPTDEASYKNIIDALDEMKINDVKKFVLMDATDNERAVVSKKQTL</sequence>
<comment type="similarity">
    <text evidence="2 7">Belongs to the ExbD/TolR family.</text>
</comment>
<keyword evidence="4 7" id="KW-0812">Transmembrane</keyword>
<evidence type="ECO:0000256" key="2">
    <source>
        <dbReference type="ARBA" id="ARBA00005811"/>
    </source>
</evidence>
<keyword evidence="7" id="KW-0653">Protein transport</keyword>
<dbReference type="RefSeq" id="WP_369332150.1">
    <property type="nucleotide sequence ID" value="NZ_JAULBC010000010.1"/>
</dbReference>
<dbReference type="PANTHER" id="PTHR30558">
    <property type="entry name" value="EXBD MEMBRANE COMPONENT OF PMF-DRIVEN MACROMOLECULE IMPORT SYSTEM"/>
    <property type="match status" value="1"/>
</dbReference>
<evidence type="ECO:0000256" key="4">
    <source>
        <dbReference type="ARBA" id="ARBA00022692"/>
    </source>
</evidence>
<evidence type="ECO:0000313" key="9">
    <source>
        <dbReference type="EMBL" id="MEX6690734.1"/>
    </source>
</evidence>
<reference evidence="9 10" key="1">
    <citation type="submission" date="2023-07" db="EMBL/GenBank/DDBJ databases">
        <authorList>
            <person name="Lian W.-H."/>
        </authorList>
    </citation>
    <scope>NUCLEOTIDE SEQUENCE [LARGE SCALE GENOMIC DNA]</scope>
    <source>
        <strain evidence="9 10">SYSU DXS3180</strain>
    </source>
</reference>
<comment type="caution">
    <text evidence="9">The sequence shown here is derived from an EMBL/GenBank/DDBJ whole genome shotgun (WGS) entry which is preliminary data.</text>
</comment>
<keyword evidence="7" id="KW-0813">Transport</keyword>
<gene>
    <name evidence="9" type="ORF">QTN47_24720</name>
</gene>
<keyword evidence="6 8" id="KW-0472">Membrane</keyword>
<dbReference type="Proteomes" id="UP001560573">
    <property type="component" value="Unassembled WGS sequence"/>
</dbReference>
<dbReference type="InterPro" id="IPR003400">
    <property type="entry name" value="ExbD"/>
</dbReference>
<evidence type="ECO:0000256" key="7">
    <source>
        <dbReference type="RuleBase" id="RU003879"/>
    </source>
</evidence>
<comment type="subcellular location">
    <subcellularLocation>
        <location evidence="1">Cell membrane</location>
        <topology evidence="1">Single-pass membrane protein</topology>
    </subcellularLocation>
    <subcellularLocation>
        <location evidence="7">Cell membrane</location>
        <topology evidence="7">Single-pass type II membrane protein</topology>
    </subcellularLocation>
</comment>
<keyword evidence="5 8" id="KW-1133">Transmembrane helix</keyword>
<dbReference type="Pfam" id="PF02472">
    <property type="entry name" value="ExbD"/>
    <property type="match status" value="1"/>
</dbReference>
<keyword evidence="10" id="KW-1185">Reference proteome</keyword>
<protein>
    <submittedName>
        <fullName evidence="9">Biopolymer transporter ExbD</fullName>
    </submittedName>
</protein>
<evidence type="ECO:0000313" key="10">
    <source>
        <dbReference type="Proteomes" id="UP001560573"/>
    </source>
</evidence>